<evidence type="ECO:0000313" key="2">
    <source>
        <dbReference type="EMBL" id="KAJ9581785.1"/>
    </source>
</evidence>
<dbReference type="EMBL" id="JASPKZ010007842">
    <property type="protein sequence ID" value="KAJ9581785.1"/>
    <property type="molecule type" value="Genomic_DNA"/>
</dbReference>
<dbReference type="Proteomes" id="UP001233999">
    <property type="component" value="Unassembled WGS sequence"/>
</dbReference>
<comment type="caution">
    <text evidence="2">The sequence shown here is derived from an EMBL/GenBank/DDBJ whole genome shotgun (WGS) entry which is preliminary data.</text>
</comment>
<feature type="transmembrane region" description="Helical" evidence="1">
    <location>
        <begin position="50"/>
        <end position="68"/>
    </location>
</feature>
<dbReference type="AlphaFoldDB" id="A0AAD8E905"/>
<protein>
    <submittedName>
        <fullName evidence="2">Uncharacterized protein</fullName>
    </submittedName>
</protein>
<keyword evidence="1" id="KW-0812">Transmembrane</keyword>
<accession>A0AAD8E905</accession>
<gene>
    <name evidence="2" type="ORF">L9F63_003854</name>
</gene>
<sequence>FSDTTENKISDFIFGNISNFNFTPYFANHLCLFYNSSIPNRSEYTDTIHLLDYVFFVYFKVLYSTGINRWPSKSKLCVPSADQLQNNAVICNIHFSLLLYLFIPLKMFYCYLSLHSFSNYSWIWNTSSFMPACNCLSLPLFSVEFFGRLYQIPLLSARQAARFQVHWFPSGCSRFVLCK</sequence>
<evidence type="ECO:0000313" key="3">
    <source>
        <dbReference type="Proteomes" id="UP001233999"/>
    </source>
</evidence>
<organism evidence="2 3">
    <name type="scientific">Diploptera punctata</name>
    <name type="common">Pacific beetle cockroach</name>
    <dbReference type="NCBI Taxonomy" id="6984"/>
    <lineage>
        <taxon>Eukaryota</taxon>
        <taxon>Metazoa</taxon>
        <taxon>Ecdysozoa</taxon>
        <taxon>Arthropoda</taxon>
        <taxon>Hexapoda</taxon>
        <taxon>Insecta</taxon>
        <taxon>Pterygota</taxon>
        <taxon>Neoptera</taxon>
        <taxon>Polyneoptera</taxon>
        <taxon>Dictyoptera</taxon>
        <taxon>Blattodea</taxon>
        <taxon>Blaberoidea</taxon>
        <taxon>Blaberidae</taxon>
        <taxon>Diplopterinae</taxon>
        <taxon>Diploptera</taxon>
    </lineage>
</organism>
<reference evidence="2" key="2">
    <citation type="submission" date="2023-05" db="EMBL/GenBank/DDBJ databases">
        <authorList>
            <person name="Fouks B."/>
        </authorList>
    </citation>
    <scope>NUCLEOTIDE SEQUENCE</scope>
    <source>
        <strain evidence="2">Stay&amp;Tobe</strain>
        <tissue evidence="2">Testes</tissue>
    </source>
</reference>
<reference evidence="2" key="1">
    <citation type="journal article" date="2023" name="IScience">
        <title>Live-bearing cockroach genome reveals convergent evolutionary mechanisms linked to viviparity in insects and beyond.</title>
        <authorList>
            <person name="Fouks B."/>
            <person name="Harrison M.C."/>
            <person name="Mikhailova A.A."/>
            <person name="Marchal E."/>
            <person name="English S."/>
            <person name="Carruthers M."/>
            <person name="Jennings E.C."/>
            <person name="Chiamaka E.L."/>
            <person name="Frigard R.A."/>
            <person name="Pippel M."/>
            <person name="Attardo G.M."/>
            <person name="Benoit J.B."/>
            <person name="Bornberg-Bauer E."/>
            <person name="Tobe S.S."/>
        </authorList>
    </citation>
    <scope>NUCLEOTIDE SEQUENCE</scope>
    <source>
        <strain evidence="2">Stay&amp;Tobe</strain>
    </source>
</reference>
<keyword evidence="1" id="KW-1133">Transmembrane helix</keyword>
<name>A0AAD8E905_DIPPU</name>
<proteinExistence type="predicted"/>
<keyword evidence="1" id="KW-0472">Membrane</keyword>
<feature type="non-terminal residue" evidence="2">
    <location>
        <position position="179"/>
    </location>
</feature>
<keyword evidence="3" id="KW-1185">Reference proteome</keyword>
<feature type="non-terminal residue" evidence="2">
    <location>
        <position position="1"/>
    </location>
</feature>
<feature type="transmembrane region" description="Helical" evidence="1">
    <location>
        <begin position="129"/>
        <end position="150"/>
    </location>
</feature>
<evidence type="ECO:0000256" key="1">
    <source>
        <dbReference type="SAM" id="Phobius"/>
    </source>
</evidence>
<feature type="transmembrane region" description="Helical" evidence="1">
    <location>
        <begin position="89"/>
        <end position="109"/>
    </location>
</feature>